<dbReference type="CDD" id="cd16461">
    <property type="entry name" value="RING-H2_EL5-like"/>
    <property type="match status" value="1"/>
</dbReference>
<feature type="transmembrane region" description="Helical" evidence="6">
    <location>
        <begin position="252"/>
        <end position="272"/>
    </location>
</feature>
<feature type="transmembrane region" description="Helical" evidence="6">
    <location>
        <begin position="220"/>
        <end position="240"/>
    </location>
</feature>
<keyword evidence="4 6" id="KW-0472">Membrane</keyword>
<name>A0A6N2LDK3_SALVM</name>
<keyword evidence="5" id="KW-0479">Metal-binding</keyword>
<dbReference type="GO" id="GO:0008270">
    <property type="term" value="F:zinc ion binding"/>
    <property type="evidence" value="ECO:0007669"/>
    <property type="project" value="UniProtKB-KW"/>
</dbReference>
<gene>
    <name evidence="8" type="ORF">SVIM_LOCUS175636</name>
</gene>
<dbReference type="Gene3D" id="3.30.40.10">
    <property type="entry name" value="Zinc/RING finger domain, C3HC4 (zinc finger)"/>
    <property type="match status" value="1"/>
</dbReference>
<feature type="domain" description="RING-type" evidence="7">
    <location>
        <begin position="403"/>
        <end position="445"/>
    </location>
</feature>
<dbReference type="EMBL" id="CAADRP010001112">
    <property type="protein sequence ID" value="VFU35389.1"/>
    <property type="molecule type" value="Genomic_DNA"/>
</dbReference>
<feature type="transmembrane region" description="Helical" evidence="6">
    <location>
        <begin position="101"/>
        <end position="122"/>
    </location>
</feature>
<comment type="subcellular location">
    <subcellularLocation>
        <location evidence="1">Membrane</location>
        <topology evidence="1">Multi-pass membrane protein</topology>
    </subcellularLocation>
</comment>
<feature type="transmembrane region" description="Helical" evidence="6">
    <location>
        <begin position="292"/>
        <end position="312"/>
    </location>
</feature>
<feature type="transmembrane region" description="Helical" evidence="6">
    <location>
        <begin position="61"/>
        <end position="81"/>
    </location>
</feature>
<dbReference type="PANTHER" id="PTHR11040">
    <property type="entry name" value="ZINC/IRON TRANSPORTER"/>
    <property type="match status" value="1"/>
</dbReference>
<proteinExistence type="predicted"/>
<protein>
    <recommendedName>
        <fullName evidence="7">RING-type domain-containing protein</fullName>
    </recommendedName>
</protein>
<feature type="transmembrane region" description="Helical" evidence="6">
    <location>
        <begin position="324"/>
        <end position="347"/>
    </location>
</feature>
<evidence type="ECO:0000313" key="8">
    <source>
        <dbReference type="EMBL" id="VFU35389.1"/>
    </source>
</evidence>
<dbReference type="SMART" id="SM00184">
    <property type="entry name" value="RING"/>
    <property type="match status" value="1"/>
</dbReference>
<accession>A0A6N2LDK3</accession>
<dbReference type="GO" id="GO:0005385">
    <property type="term" value="F:zinc ion transmembrane transporter activity"/>
    <property type="evidence" value="ECO:0007669"/>
    <property type="project" value="TreeGrafter"/>
</dbReference>
<reference evidence="8" key="1">
    <citation type="submission" date="2019-03" db="EMBL/GenBank/DDBJ databases">
        <authorList>
            <person name="Mank J."/>
            <person name="Almeida P."/>
        </authorList>
    </citation>
    <scope>NUCLEOTIDE SEQUENCE</scope>
    <source>
        <strain evidence="8">78183</strain>
    </source>
</reference>
<evidence type="ECO:0000256" key="4">
    <source>
        <dbReference type="ARBA" id="ARBA00023136"/>
    </source>
</evidence>
<dbReference type="Pfam" id="PF13639">
    <property type="entry name" value="zf-RING_2"/>
    <property type="match status" value="1"/>
</dbReference>
<evidence type="ECO:0000256" key="2">
    <source>
        <dbReference type="ARBA" id="ARBA00022692"/>
    </source>
</evidence>
<feature type="transmembrane region" description="Helical" evidence="6">
    <location>
        <begin position="180"/>
        <end position="200"/>
    </location>
</feature>
<dbReference type="PROSITE" id="PS50089">
    <property type="entry name" value="ZF_RING_2"/>
    <property type="match status" value="1"/>
</dbReference>
<dbReference type="InterPro" id="IPR001841">
    <property type="entry name" value="Znf_RING"/>
</dbReference>
<dbReference type="PANTHER" id="PTHR11040:SF26">
    <property type="entry name" value="ZINC TRANSPORTER 6, CHLOROPLASTIC"/>
    <property type="match status" value="1"/>
</dbReference>
<dbReference type="AlphaFoldDB" id="A0A6N2LDK3"/>
<evidence type="ECO:0000256" key="1">
    <source>
        <dbReference type="ARBA" id="ARBA00004141"/>
    </source>
</evidence>
<feature type="transmembrane region" description="Helical" evidence="6">
    <location>
        <begin position="26"/>
        <end position="49"/>
    </location>
</feature>
<evidence type="ECO:0000256" key="6">
    <source>
        <dbReference type="SAM" id="Phobius"/>
    </source>
</evidence>
<keyword evidence="2 6" id="KW-0812">Transmembrane</keyword>
<dbReference type="GO" id="GO:0005886">
    <property type="term" value="C:plasma membrane"/>
    <property type="evidence" value="ECO:0007669"/>
    <property type="project" value="TreeGrafter"/>
</dbReference>
<dbReference type="InterPro" id="IPR003689">
    <property type="entry name" value="ZIP"/>
</dbReference>
<evidence type="ECO:0000256" key="3">
    <source>
        <dbReference type="ARBA" id="ARBA00022989"/>
    </source>
</evidence>
<keyword evidence="5" id="KW-0863">Zinc-finger</keyword>
<dbReference type="Pfam" id="PF02535">
    <property type="entry name" value="Zip"/>
    <property type="match status" value="2"/>
</dbReference>
<dbReference type="SUPFAM" id="SSF57850">
    <property type="entry name" value="RING/U-box"/>
    <property type="match status" value="1"/>
</dbReference>
<keyword evidence="3 6" id="KW-1133">Transmembrane helix</keyword>
<evidence type="ECO:0000256" key="5">
    <source>
        <dbReference type="PROSITE-ProRule" id="PRU00175"/>
    </source>
</evidence>
<organism evidence="8">
    <name type="scientific">Salix viminalis</name>
    <name type="common">Common osier</name>
    <name type="synonym">Basket willow</name>
    <dbReference type="NCBI Taxonomy" id="40686"/>
    <lineage>
        <taxon>Eukaryota</taxon>
        <taxon>Viridiplantae</taxon>
        <taxon>Streptophyta</taxon>
        <taxon>Embryophyta</taxon>
        <taxon>Tracheophyta</taxon>
        <taxon>Spermatophyta</taxon>
        <taxon>Magnoliopsida</taxon>
        <taxon>eudicotyledons</taxon>
        <taxon>Gunneridae</taxon>
        <taxon>Pentapetalae</taxon>
        <taxon>rosids</taxon>
        <taxon>fabids</taxon>
        <taxon>Malpighiales</taxon>
        <taxon>Salicaceae</taxon>
        <taxon>Saliceae</taxon>
        <taxon>Salix</taxon>
    </lineage>
</organism>
<evidence type="ECO:0000259" key="7">
    <source>
        <dbReference type="PROSITE" id="PS50089"/>
    </source>
</evidence>
<dbReference type="InterPro" id="IPR013083">
    <property type="entry name" value="Znf_RING/FYVE/PHD"/>
</dbReference>
<sequence>MAAACLVDATRSAACRDTHAATHLKLISILIILFTSITGISFPVLLARYFQGKPVYDKATLIIKCFAAGVILSTSLVHVLPDAYGALSDCHVASKHPWKDFPFAGLVTLIGVLVALLVDLTASAHVEQHGHGHVSGDGEYTVVGTREETVGKKVSDTSVKVEIMGEEDLVKAKQRLVSQVLEIGIVFHSVIIGVTMGMSQNKCTIRPLVAALAFHQIFEGMVTTPMGIVLGMIIFSITGYDDSNPNALIMEGLLGSLSSGILVYMGLVDLIAVDFFHNKLMSSAPWLKKASFIALALGSTAMSILALWAFELNTTGFHVDNRGLFLLLFFCSSVVLITAFFLCAQWICHRCRRLSDASSAPATMAPVQQAPSLGLHQAIINVMPIIIFMTTNVANDVIVETECSICLSLFEDEEKVKVLAVCNHVYHSECIDMWLSTQSSCPVCRASLRPQSNDEL</sequence>
<keyword evidence="5" id="KW-0862">Zinc</keyword>